<dbReference type="Pfam" id="PF01096">
    <property type="entry name" value="Zn_ribbon_TFIIS"/>
    <property type="match status" value="1"/>
</dbReference>
<protein>
    <recommendedName>
        <fullName evidence="7">TFIIS-type domain-containing protein</fullName>
    </recommendedName>
</protein>
<dbReference type="PROSITE" id="PS00466">
    <property type="entry name" value="ZF_TFIIS_1"/>
    <property type="match status" value="1"/>
</dbReference>
<name>A0A6C0JP09_9ZZZZ</name>
<dbReference type="SMART" id="SM00440">
    <property type="entry name" value="ZnF_C2C2"/>
    <property type="match status" value="1"/>
</dbReference>
<dbReference type="PANTHER" id="PTHR11239">
    <property type="entry name" value="DNA-DIRECTED RNA POLYMERASE"/>
    <property type="match status" value="1"/>
</dbReference>
<keyword evidence="1" id="KW-0479">Metal-binding</keyword>
<dbReference type="GO" id="GO:0008270">
    <property type="term" value="F:zinc ion binding"/>
    <property type="evidence" value="ECO:0007669"/>
    <property type="project" value="UniProtKB-KW"/>
</dbReference>
<dbReference type="InterPro" id="IPR001222">
    <property type="entry name" value="Znf_TFIIS"/>
</dbReference>
<dbReference type="SUPFAM" id="SSF46942">
    <property type="entry name" value="Elongation factor TFIIS domain 2"/>
    <property type="match status" value="1"/>
</dbReference>
<dbReference type="GO" id="GO:0003899">
    <property type="term" value="F:DNA-directed RNA polymerase activity"/>
    <property type="evidence" value="ECO:0007669"/>
    <property type="project" value="InterPro"/>
</dbReference>
<evidence type="ECO:0000256" key="3">
    <source>
        <dbReference type="ARBA" id="ARBA00022833"/>
    </source>
</evidence>
<dbReference type="EMBL" id="MN740684">
    <property type="protein sequence ID" value="QHU07309.1"/>
    <property type="molecule type" value="Genomic_DNA"/>
</dbReference>
<dbReference type="GO" id="GO:0006386">
    <property type="term" value="P:termination of RNA polymerase III transcription"/>
    <property type="evidence" value="ECO:0007669"/>
    <property type="project" value="TreeGrafter"/>
</dbReference>
<evidence type="ECO:0008006" key="7">
    <source>
        <dbReference type="Google" id="ProtNLM"/>
    </source>
</evidence>
<feature type="domain" description="TFIIS-type" evidence="4">
    <location>
        <begin position="137"/>
        <end position="177"/>
    </location>
</feature>
<dbReference type="GO" id="GO:0005666">
    <property type="term" value="C:RNA polymerase III complex"/>
    <property type="evidence" value="ECO:0007669"/>
    <property type="project" value="TreeGrafter"/>
</dbReference>
<organism evidence="6">
    <name type="scientific">viral metagenome</name>
    <dbReference type="NCBI Taxonomy" id="1070528"/>
    <lineage>
        <taxon>unclassified sequences</taxon>
        <taxon>metagenomes</taxon>
        <taxon>organismal metagenomes</taxon>
    </lineage>
</organism>
<dbReference type="CDD" id="cd13749">
    <property type="entry name" value="Zn-ribbon_TFIIS"/>
    <property type="match status" value="1"/>
</dbReference>
<evidence type="ECO:0000256" key="2">
    <source>
        <dbReference type="ARBA" id="ARBA00022771"/>
    </source>
</evidence>
<dbReference type="SUPFAM" id="SSF57783">
    <property type="entry name" value="Zinc beta-ribbon"/>
    <property type="match status" value="1"/>
</dbReference>
<keyword evidence="2" id="KW-0863">Zinc-finger</keyword>
<proteinExistence type="predicted"/>
<reference evidence="6" key="1">
    <citation type="journal article" date="2020" name="Nature">
        <title>Giant virus diversity and host interactions through global metagenomics.</title>
        <authorList>
            <person name="Schulz F."/>
            <person name="Roux S."/>
            <person name="Paez-Espino D."/>
            <person name="Jungbluth S."/>
            <person name="Walsh D.A."/>
            <person name="Denef V.J."/>
            <person name="McMahon K.D."/>
            <person name="Konstantinidis K.T."/>
            <person name="Eloe-Fadrosh E.A."/>
            <person name="Kyrpides N.C."/>
            <person name="Woyke T."/>
        </authorList>
    </citation>
    <scope>NUCLEOTIDE SEQUENCE</scope>
    <source>
        <strain evidence="6">GVMAG-S-1040241-154</strain>
    </source>
</reference>
<evidence type="ECO:0000259" key="5">
    <source>
        <dbReference type="PROSITE" id="PS51321"/>
    </source>
</evidence>
<dbReference type="AlphaFoldDB" id="A0A6C0JP09"/>
<dbReference type="InterPro" id="IPR036575">
    <property type="entry name" value="TFIIS_cen_dom_sf"/>
</dbReference>
<dbReference type="InterPro" id="IPR003618">
    <property type="entry name" value="TFIIS_cen_dom"/>
</dbReference>
<dbReference type="GO" id="GO:0003676">
    <property type="term" value="F:nucleic acid binding"/>
    <property type="evidence" value="ECO:0007669"/>
    <property type="project" value="InterPro"/>
</dbReference>
<dbReference type="PROSITE" id="PS51133">
    <property type="entry name" value="ZF_TFIIS_2"/>
    <property type="match status" value="1"/>
</dbReference>
<dbReference type="Gene3D" id="2.20.25.10">
    <property type="match status" value="1"/>
</dbReference>
<feature type="domain" description="TFIIS central" evidence="5">
    <location>
        <begin position="12"/>
        <end position="136"/>
    </location>
</feature>
<dbReference type="Gene3D" id="1.10.472.30">
    <property type="entry name" value="Transcription elongation factor S-II, central domain"/>
    <property type="match status" value="1"/>
</dbReference>
<dbReference type="Pfam" id="PF07500">
    <property type="entry name" value="TFIIS_M"/>
    <property type="match status" value="1"/>
</dbReference>
<evidence type="ECO:0000313" key="6">
    <source>
        <dbReference type="EMBL" id="QHU07309.1"/>
    </source>
</evidence>
<evidence type="ECO:0000256" key="1">
    <source>
        <dbReference type="ARBA" id="ARBA00022723"/>
    </source>
</evidence>
<dbReference type="PANTHER" id="PTHR11239:SF12">
    <property type="entry name" value="DNA-DIRECTED RNA POLYMERASE III SUBUNIT RPC10"/>
    <property type="match status" value="1"/>
</dbReference>
<evidence type="ECO:0000259" key="4">
    <source>
        <dbReference type="PROSITE" id="PS51133"/>
    </source>
</evidence>
<dbReference type="InterPro" id="IPR012164">
    <property type="entry name" value="Rpa12/Rpb9/Rpc10/TFS"/>
</dbReference>
<accession>A0A6C0JP09</accession>
<keyword evidence="3" id="KW-0862">Zinc</keyword>
<dbReference type="PROSITE" id="PS51321">
    <property type="entry name" value="TFIIS_CENTRAL"/>
    <property type="match status" value="1"/>
</dbReference>
<sequence length="178" mass="21186">MSIEYLNNKNEIRDKFLNLLRTKLDLEEIEIKDLEIGIFNASIDYARSLNIQLSWNSQAFVDTYNNISRSIYSNLNKDTYIKNTNLLSRLKSKDFLPHELAYMSKEELFPERWEDIIKRQKLRFKEAYEIKQVSMTDLIKCGKCKNNKISYQELQTRSGDESMTIFFTCIVCGHKWRT</sequence>